<evidence type="ECO:0000256" key="9">
    <source>
        <dbReference type="PIRSR" id="PIRSR004692-2"/>
    </source>
</evidence>
<feature type="site" description="Catalytically relevant" evidence="10">
    <location>
        <position position="107"/>
    </location>
</feature>
<evidence type="ECO:0000256" key="10">
    <source>
        <dbReference type="PIRSR" id="PIRSR004692-3"/>
    </source>
</evidence>
<protein>
    <recommendedName>
        <fullName evidence="8">Arabinose 5-phosphate isomerase</fullName>
        <shortName evidence="8">API</shortName>
        <ecNumber evidence="8">5.3.1.13</ecNumber>
    </recommendedName>
</protein>
<keyword evidence="15" id="KW-1185">Reference proteome</keyword>
<dbReference type="EC" id="5.3.1.13" evidence="8"/>
<dbReference type="Proteomes" id="UP000189021">
    <property type="component" value="Unassembled WGS sequence"/>
</dbReference>
<dbReference type="PANTHER" id="PTHR42745">
    <property type="match status" value="1"/>
</dbReference>
<evidence type="ECO:0000259" key="12">
    <source>
        <dbReference type="PROSITE" id="PS51371"/>
    </source>
</evidence>
<dbReference type="FunFam" id="3.10.580.10:FF:000007">
    <property type="entry name" value="Arabinose 5-phosphate isomerase"/>
    <property type="match status" value="1"/>
</dbReference>
<dbReference type="GO" id="GO:0019146">
    <property type="term" value="F:arabinose-5-phosphate isomerase activity"/>
    <property type="evidence" value="ECO:0007669"/>
    <property type="project" value="UniProtKB-EC"/>
</dbReference>
<comment type="similarity">
    <text evidence="2 8">Belongs to the SIS family. GutQ/KpsF subfamily.</text>
</comment>
<dbReference type="CDD" id="cd05014">
    <property type="entry name" value="SIS_Kpsf"/>
    <property type="match status" value="1"/>
</dbReference>
<dbReference type="CDD" id="cd04604">
    <property type="entry name" value="CBS_pair_SIS_assoc"/>
    <property type="match status" value="1"/>
</dbReference>
<keyword evidence="9" id="KW-0862">Zinc</keyword>
<feature type="site" description="Catalytically relevant" evidence="10">
    <location>
        <position position="55"/>
    </location>
</feature>
<dbReference type="Pfam" id="PF01380">
    <property type="entry name" value="SIS"/>
    <property type="match status" value="1"/>
</dbReference>
<dbReference type="SMART" id="SM00116">
    <property type="entry name" value="CBS"/>
    <property type="match status" value="2"/>
</dbReference>
<feature type="domain" description="CBS" evidence="12">
    <location>
        <begin position="206"/>
        <end position="264"/>
    </location>
</feature>
<comment type="pathway">
    <text evidence="1">Bacterial outer membrane biogenesis; lipopolysaccharide biosynthesis.</text>
</comment>
<evidence type="ECO:0000256" key="1">
    <source>
        <dbReference type="ARBA" id="ARBA00004756"/>
    </source>
</evidence>
<dbReference type="GO" id="GO:0046872">
    <property type="term" value="F:metal ion binding"/>
    <property type="evidence" value="ECO:0007669"/>
    <property type="project" value="UniProtKB-KW"/>
</dbReference>
<dbReference type="FunFam" id="3.40.50.10490:FF:000011">
    <property type="entry name" value="Arabinose 5-phosphate isomerase"/>
    <property type="match status" value="1"/>
</dbReference>
<keyword evidence="5 11" id="KW-0129">CBS domain</keyword>
<comment type="pathway">
    <text evidence="7">Carbohydrate biosynthesis; 3-deoxy-D-manno-octulosonate biosynthesis; 3-deoxy-D-manno-octulosonate from D-ribulose 5-phosphate: step 1/3.</text>
</comment>
<keyword evidence="4" id="KW-0677">Repeat</keyword>
<reference evidence="14 15" key="1">
    <citation type="journal article" date="2017" name="Genome Announc.">
        <title>Draft Genome Sequences of Salinivibrio proteolyticus, Salinivibrio sharmensis, Salinivibrio siamensis, Salinivibrio costicola subsp. alcaliphilus, Salinivibrio costicola subsp. vallismortis, and 29 New Isolates Belonging to the Genus Salinivibrio.</title>
        <authorList>
            <person name="Lopez-Hermoso C."/>
            <person name="de la Haba R.R."/>
            <person name="Sanchez-Porro C."/>
            <person name="Bayliss S.C."/>
            <person name="Feil E.J."/>
            <person name="Ventosa A."/>
        </authorList>
    </citation>
    <scope>NUCLEOTIDE SEQUENCE [LARGE SCALE GENOMIC DNA]</scope>
    <source>
        <strain evidence="14 15">AL184</strain>
    </source>
</reference>
<dbReference type="PANTHER" id="PTHR42745:SF1">
    <property type="entry name" value="ARABINOSE 5-PHOSPHATE ISOMERASE KDSD"/>
    <property type="match status" value="1"/>
</dbReference>
<evidence type="ECO:0000256" key="4">
    <source>
        <dbReference type="ARBA" id="ARBA00022737"/>
    </source>
</evidence>
<feature type="binding site" evidence="9">
    <location>
        <position position="78"/>
    </location>
    <ligand>
        <name>Zn(2+)</name>
        <dbReference type="ChEBI" id="CHEBI:29105"/>
    </ligand>
</feature>
<dbReference type="SUPFAM" id="SSF53697">
    <property type="entry name" value="SIS domain"/>
    <property type="match status" value="1"/>
</dbReference>
<dbReference type="PIRSF" id="PIRSF004692">
    <property type="entry name" value="KdsD_KpsF"/>
    <property type="match status" value="1"/>
</dbReference>
<feature type="domain" description="CBS" evidence="12">
    <location>
        <begin position="273"/>
        <end position="324"/>
    </location>
</feature>
<evidence type="ECO:0000313" key="14">
    <source>
        <dbReference type="EMBL" id="OOE40283.1"/>
    </source>
</evidence>
<dbReference type="InterPro" id="IPR050986">
    <property type="entry name" value="GutQ/KpsF_isomerases"/>
</dbReference>
<sequence>MSDYSFDFRRAGLDVLNIEQDAIAQLKTAIDDHFAAACQLILHATGKVVVMGMGKSGHIGKKIAATLASTGTPAFFVHPGEASHGDLGMINQGDVVLAISNSGEAGEILTLLPVIKRLGIPLVCMTGNPNSSMGQLAKVNLNIHVPQEACPLALAPTSSTTATLVMGDALAMALMQARGFTANDFALSHPGGALGRKLLLRISDLMHQDERLPVVEDSATVRDALLEVSEKGLGMTAIVDSHGQLTGVFTDGDLRRLLDMRIDLHTTTIGSVMSKNPVTIEPELLAAEGLKLMEERKINGLLVAKNGQLLGALNMHDLLKAGVM</sequence>
<comment type="caution">
    <text evidence="14">The sequence shown here is derived from an EMBL/GenBank/DDBJ whole genome shotgun (WGS) entry which is preliminary data.</text>
</comment>
<evidence type="ECO:0000256" key="8">
    <source>
        <dbReference type="PIRNR" id="PIRNR004692"/>
    </source>
</evidence>
<evidence type="ECO:0000313" key="15">
    <source>
        <dbReference type="Proteomes" id="UP000189021"/>
    </source>
</evidence>
<evidence type="ECO:0000256" key="7">
    <source>
        <dbReference type="ARBA" id="ARBA00060658"/>
    </source>
</evidence>
<evidence type="ECO:0000256" key="3">
    <source>
        <dbReference type="ARBA" id="ARBA00011881"/>
    </source>
</evidence>
<organism evidence="14 15">
    <name type="scientific">Salinivibrio kushneri</name>
    <dbReference type="NCBI Taxonomy" id="1908198"/>
    <lineage>
        <taxon>Bacteria</taxon>
        <taxon>Pseudomonadati</taxon>
        <taxon>Pseudomonadota</taxon>
        <taxon>Gammaproteobacteria</taxon>
        <taxon>Vibrionales</taxon>
        <taxon>Vibrionaceae</taxon>
        <taxon>Salinivibrio</taxon>
    </lineage>
</organism>
<keyword evidence="9" id="KW-0479">Metal-binding</keyword>
<dbReference type="Gene3D" id="3.10.580.10">
    <property type="entry name" value="CBS-domain"/>
    <property type="match status" value="1"/>
</dbReference>
<accession>A0AB36JYW9</accession>
<dbReference type="Pfam" id="PF00571">
    <property type="entry name" value="CBS"/>
    <property type="match status" value="2"/>
</dbReference>
<evidence type="ECO:0000259" key="13">
    <source>
        <dbReference type="PROSITE" id="PS51464"/>
    </source>
</evidence>
<dbReference type="GO" id="GO:0005975">
    <property type="term" value="P:carbohydrate metabolic process"/>
    <property type="evidence" value="ECO:0007669"/>
    <property type="project" value="InterPro"/>
</dbReference>
<dbReference type="InterPro" id="IPR035474">
    <property type="entry name" value="SIS_Kpsf"/>
</dbReference>
<name>A0AB36JYW9_9GAMM</name>
<dbReference type="InterPro" id="IPR000644">
    <property type="entry name" value="CBS_dom"/>
</dbReference>
<dbReference type="EMBL" id="MUEK01000004">
    <property type="protein sequence ID" value="OOE40283.1"/>
    <property type="molecule type" value="Genomic_DNA"/>
</dbReference>
<feature type="site" description="Catalytically relevant" evidence="10">
    <location>
        <position position="148"/>
    </location>
</feature>
<dbReference type="Gene3D" id="3.40.50.10490">
    <property type="entry name" value="Glucose-6-phosphate isomerase like protein, domain 1"/>
    <property type="match status" value="1"/>
</dbReference>
<dbReference type="PROSITE" id="PS51464">
    <property type="entry name" value="SIS"/>
    <property type="match status" value="1"/>
</dbReference>
<keyword evidence="6 8" id="KW-0413">Isomerase</keyword>
<evidence type="ECO:0000256" key="5">
    <source>
        <dbReference type="ARBA" id="ARBA00023122"/>
    </source>
</evidence>
<comment type="catalytic activity">
    <reaction evidence="8">
        <text>D-arabinose 5-phosphate = D-ribulose 5-phosphate</text>
        <dbReference type="Rhea" id="RHEA:23104"/>
        <dbReference type="ChEBI" id="CHEBI:57693"/>
        <dbReference type="ChEBI" id="CHEBI:58121"/>
        <dbReference type="EC" id="5.3.1.13"/>
    </reaction>
</comment>
<dbReference type="GO" id="GO:1901135">
    <property type="term" value="P:carbohydrate derivative metabolic process"/>
    <property type="evidence" value="ECO:0007669"/>
    <property type="project" value="InterPro"/>
</dbReference>
<dbReference type="GO" id="GO:0097367">
    <property type="term" value="F:carbohydrate derivative binding"/>
    <property type="evidence" value="ECO:0007669"/>
    <property type="project" value="InterPro"/>
</dbReference>
<gene>
    <name evidence="14" type="ORF">BZG00_05490</name>
</gene>
<feature type="domain" description="SIS" evidence="13">
    <location>
        <begin position="37"/>
        <end position="180"/>
    </location>
</feature>
<evidence type="ECO:0000256" key="6">
    <source>
        <dbReference type="ARBA" id="ARBA00023235"/>
    </source>
</evidence>
<comment type="subunit">
    <text evidence="3">Homotetramer.</text>
</comment>
<dbReference type="RefSeq" id="WP_077659039.1">
    <property type="nucleotide sequence ID" value="NZ_CP040021.1"/>
</dbReference>
<dbReference type="NCBIfam" id="TIGR00393">
    <property type="entry name" value="kpsF"/>
    <property type="match status" value="1"/>
</dbReference>
<evidence type="ECO:0000256" key="11">
    <source>
        <dbReference type="PROSITE-ProRule" id="PRU00703"/>
    </source>
</evidence>
<dbReference type="InterPro" id="IPR001347">
    <property type="entry name" value="SIS_dom"/>
</dbReference>
<feature type="site" description="Catalytically relevant" evidence="10">
    <location>
        <position position="189"/>
    </location>
</feature>
<dbReference type="AlphaFoldDB" id="A0AB36JYW9"/>
<dbReference type="PROSITE" id="PS51371">
    <property type="entry name" value="CBS"/>
    <property type="match status" value="2"/>
</dbReference>
<dbReference type="InterPro" id="IPR046342">
    <property type="entry name" value="CBS_dom_sf"/>
</dbReference>
<dbReference type="InterPro" id="IPR046348">
    <property type="entry name" value="SIS_dom_sf"/>
</dbReference>
<evidence type="ECO:0000256" key="2">
    <source>
        <dbReference type="ARBA" id="ARBA00008165"/>
    </source>
</evidence>
<proteinExistence type="inferred from homology"/>
<dbReference type="InterPro" id="IPR004800">
    <property type="entry name" value="KdsD/KpsF-type"/>
</dbReference>